<organism evidence="1 2">
    <name type="scientific">Legionella drancourtii LLAP12</name>
    <dbReference type="NCBI Taxonomy" id="658187"/>
    <lineage>
        <taxon>Bacteria</taxon>
        <taxon>Pseudomonadati</taxon>
        <taxon>Pseudomonadota</taxon>
        <taxon>Gammaproteobacteria</taxon>
        <taxon>Legionellales</taxon>
        <taxon>Legionellaceae</taxon>
        <taxon>Legionella</taxon>
    </lineage>
</organism>
<dbReference type="EMBL" id="JH413839">
    <property type="protein sequence ID" value="EHL30026.1"/>
    <property type="molecule type" value="Genomic_DNA"/>
</dbReference>
<dbReference type="STRING" id="658187.LDG_7989"/>
<evidence type="ECO:0000313" key="1">
    <source>
        <dbReference type="EMBL" id="EHL30026.1"/>
    </source>
</evidence>
<proteinExistence type="predicted"/>
<reference evidence="1 2" key="1">
    <citation type="journal article" date="2011" name="BMC Genomics">
        <title>Insight into cross-talk between intra-amoebal pathogens.</title>
        <authorList>
            <person name="Gimenez G."/>
            <person name="Bertelli C."/>
            <person name="Moliner C."/>
            <person name="Robert C."/>
            <person name="Raoult D."/>
            <person name="Fournier P.E."/>
            <person name="Greub G."/>
        </authorList>
    </citation>
    <scope>NUCLEOTIDE SEQUENCE [LARGE SCALE GENOMIC DNA]</scope>
    <source>
        <strain evidence="1 2">LLAP12</strain>
    </source>
</reference>
<protein>
    <submittedName>
        <fullName evidence="1">Uncharacterized protein</fullName>
    </submittedName>
</protein>
<dbReference type="HOGENOM" id="CLU_3081285_0_0_6"/>
<evidence type="ECO:0000313" key="2">
    <source>
        <dbReference type="Proteomes" id="UP000002770"/>
    </source>
</evidence>
<gene>
    <name evidence="1" type="ORF">LDG_7989</name>
</gene>
<dbReference type="Proteomes" id="UP000002770">
    <property type="component" value="Unassembled WGS sequence"/>
</dbReference>
<accession>G9ERS1</accession>
<dbReference type="InParanoid" id="G9ERS1"/>
<keyword evidence="2" id="KW-1185">Reference proteome</keyword>
<sequence>MIWSPLITILDEKQLNAIPSICLELHSAIMENNEMVVKEQIDRIAAGLGISV</sequence>
<dbReference type="AlphaFoldDB" id="G9ERS1"/>
<name>G9ERS1_9GAMM</name>